<keyword evidence="4" id="KW-1185">Reference proteome</keyword>
<dbReference type="OrthoDB" id="1593081at2759"/>
<dbReference type="PANTHER" id="PTHR22870">
    <property type="entry name" value="REGULATOR OF CHROMOSOME CONDENSATION"/>
    <property type="match status" value="1"/>
</dbReference>
<evidence type="ECO:0000256" key="1">
    <source>
        <dbReference type="ARBA" id="ARBA00022737"/>
    </source>
</evidence>
<dbReference type="EMBL" id="JACGCM010002322">
    <property type="protein sequence ID" value="KAF6141502.1"/>
    <property type="molecule type" value="Genomic_DNA"/>
</dbReference>
<dbReference type="InterPro" id="IPR009091">
    <property type="entry name" value="RCC1/BLIP-II"/>
</dbReference>
<evidence type="ECO:0000313" key="3">
    <source>
        <dbReference type="EMBL" id="KAF6141502.1"/>
    </source>
</evidence>
<dbReference type="InterPro" id="IPR000408">
    <property type="entry name" value="Reg_chr_condens"/>
</dbReference>
<evidence type="ECO:0000313" key="4">
    <source>
        <dbReference type="Proteomes" id="UP000541444"/>
    </source>
</evidence>
<comment type="caution">
    <text evidence="3">The sequence shown here is derived from an EMBL/GenBank/DDBJ whole genome shotgun (WGS) entry which is preliminary data.</text>
</comment>
<accession>A0A7J7LFZ5</accession>
<dbReference type="SUPFAM" id="SSF50985">
    <property type="entry name" value="RCC1/BLIP-II"/>
    <property type="match status" value="1"/>
</dbReference>
<reference evidence="3 4" key="1">
    <citation type="journal article" date="2020" name="IScience">
        <title>Genome Sequencing of the Endangered Kingdonia uniflora (Circaeasteraceae, Ranunculales) Reveals Potential Mechanisms of Evolutionary Specialization.</title>
        <authorList>
            <person name="Sun Y."/>
            <person name="Deng T."/>
            <person name="Zhang A."/>
            <person name="Moore M.J."/>
            <person name="Landis J.B."/>
            <person name="Lin N."/>
            <person name="Zhang H."/>
            <person name="Zhang X."/>
            <person name="Huang J."/>
            <person name="Zhang X."/>
            <person name="Sun H."/>
            <person name="Wang H."/>
        </authorList>
    </citation>
    <scope>NUCLEOTIDE SEQUENCE [LARGE SCALE GENOMIC DNA]</scope>
    <source>
        <strain evidence="3">TB1705</strain>
        <tissue evidence="3">Leaf</tissue>
    </source>
</reference>
<evidence type="ECO:0000256" key="2">
    <source>
        <dbReference type="PROSITE-ProRule" id="PRU00235"/>
    </source>
</evidence>
<dbReference type="InterPro" id="IPR051210">
    <property type="entry name" value="Ub_ligase/GEF_domain"/>
</dbReference>
<proteinExistence type="predicted"/>
<dbReference type="Gene3D" id="2.130.10.30">
    <property type="entry name" value="Regulator of chromosome condensation 1/beta-lactamase-inhibitor protein II"/>
    <property type="match status" value="1"/>
</dbReference>
<dbReference type="AlphaFoldDB" id="A0A7J7LFZ5"/>
<dbReference type="PROSITE" id="PS50012">
    <property type="entry name" value="RCC1_3"/>
    <property type="match status" value="2"/>
</dbReference>
<feature type="repeat" description="RCC1" evidence="2">
    <location>
        <begin position="1"/>
        <end position="49"/>
    </location>
</feature>
<organism evidence="3 4">
    <name type="scientific">Kingdonia uniflora</name>
    <dbReference type="NCBI Taxonomy" id="39325"/>
    <lineage>
        <taxon>Eukaryota</taxon>
        <taxon>Viridiplantae</taxon>
        <taxon>Streptophyta</taxon>
        <taxon>Embryophyta</taxon>
        <taxon>Tracheophyta</taxon>
        <taxon>Spermatophyta</taxon>
        <taxon>Magnoliopsida</taxon>
        <taxon>Ranunculales</taxon>
        <taxon>Circaeasteraceae</taxon>
        <taxon>Kingdonia</taxon>
    </lineage>
</organism>
<protein>
    <submittedName>
        <fullName evidence="3">Uncharacterized protein</fullName>
    </submittedName>
</protein>
<sequence length="207" mass="22502">MGSSMHGQLGNPNPQSEDKSIAIVEGKIKGEFVKQISSGTYHTAVMTSRGRVYTWGKGANGQLGLGDTDDRNCPTLVEALRDWQVELLLVDLVSQLQFATVNLSFLVINHLAMVVKQSLGLRERSVDGSVACPAHFTTSSGENSVMCMTQSRKESSSASPVLDVMVPYVKNMQIGLSESDQMLSEEIQQLRAEVIAPPQISLSNNFQ</sequence>
<dbReference type="PANTHER" id="PTHR22870:SF350">
    <property type="entry name" value="F12P19.9 PROTEIN"/>
    <property type="match status" value="1"/>
</dbReference>
<feature type="repeat" description="RCC1" evidence="2">
    <location>
        <begin position="50"/>
        <end position="106"/>
    </location>
</feature>
<dbReference type="PROSITE" id="PS00626">
    <property type="entry name" value="RCC1_2"/>
    <property type="match status" value="1"/>
</dbReference>
<dbReference type="Pfam" id="PF00415">
    <property type="entry name" value="RCC1"/>
    <property type="match status" value="1"/>
</dbReference>
<gene>
    <name evidence="3" type="ORF">GIB67_037336</name>
</gene>
<dbReference type="Proteomes" id="UP000541444">
    <property type="component" value="Unassembled WGS sequence"/>
</dbReference>
<name>A0A7J7LFZ5_9MAGN</name>
<keyword evidence="1" id="KW-0677">Repeat</keyword>
<dbReference type="PRINTS" id="PR00633">
    <property type="entry name" value="RCCNDNSATION"/>
</dbReference>